<gene>
    <name evidence="1" type="ORF">CDEST_12750</name>
</gene>
<organism evidence="1 2">
    <name type="scientific">Colletotrichum destructivum</name>
    <dbReference type="NCBI Taxonomy" id="34406"/>
    <lineage>
        <taxon>Eukaryota</taxon>
        <taxon>Fungi</taxon>
        <taxon>Dikarya</taxon>
        <taxon>Ascomycota</taxon>
        <taxon>Pezizomycotina</taxon>
        <taxon>Sordariomycetes</taxon>
        <taxon>Hypocreomycetidae</taxon>
        <taxon>Glomerellales</taxon>
        <taxon>Glomerellaceae</taxon>
        <taxon>Colletotrichum</taxon>
        <taxon>Colletotrichum destructivum species complex</taxon>
    </lineage>
</organism>
<dbReference type="AlphaFoldDB" id="A0AAX4IX22"/>
<dbReference type="EMBL" id="CP137312">
    <property type="protein sequence ID" value="WQF87736.1"/>
    <property type="molecule type" value="Genomic_DNA"/>
</dbReference>
<keyword evidence="2" id="KW-1185">Reference proteome</keyword>
<dbReference type="GeneID" id="87949250"/>
<reference evidence="2" key="1">
    <citation type="journal article" date="2023" name="bioRxiv">
        <title>Complete genome of the Medicago anthracnose fungus, Colletotrichum destructivum, reveals a mini-chromosome-like region within a core chromosome.</title>
        <authorList>
            <person name="Lapalu N."/>
            <person name="Simon A."/>
            <person name="Lu A."/>
            <person name="Plaumann P.-L."/>
            <person name="Amselem J."/>
            <person name="Pigne S."/>
            <person name="Auger A."/>
            <person name="Koch C."/>
            <person name="Dallery J.-F."/>
            <person name="O'Connell R.J."/>
        </authorList>
    </citation>
    <scope>NUCLEOTIDE SEQUENCE [LARGE SCALE GENOMIC DNA]</scope>
    <source>
        <strain evidence="2">CBS 520.97</strain>
    </source>
</reference>
<dbReference type="RefSeq" id="XP_062784957.1">
    <property type="nucleotide sequence ID" value="XM_062928906.1"/>
</dbReference>
<name>A0AAX4IX22_9PEZI</name>
<protein>
    <submittedName>
        <fullName evidence="1">Uncharacterized protein</fullName>
    </submittedName>
</protein>
<dbReference type="KEGG" id="cdet:87949250"/>
<proteinExistence type="predicted"/>
<sequence length="137" mass="15214">MALLRTCPRGIRVDDGNTAAKTQSPTRQSCPCSSDLSLSACHPAVPPLRHGDTHRAAGIYVQSTDTRLRICARVPCLSALCIDMIHDRLILALYGYKQTGRALSLLPFRTLKAVSQSTEWCRRQLRPFTRPPVNGWI</sequence>
<dbReference type="Proteomes" id="UP001322277">
    <property type="component" value="Chromosome 8"/>
</dbReference>
<accession>A0AAX4IX22</accession>
<evidence type="ECO:0000313" key="1">
    <source>
        <dbReference type="EMBL" id="WQF87736.1"/>
    </source>
</evidence>
<evidence type="ECO:0000313" key="2">
    <source>
        <dbReference type="Proteomes" id="UP001322277"/>
    </source>
</evidence>